<evidence type="ECO:0000256" key="1">
    <source>
        <dbReference type="SAM" id="Phobius"/>
    </source>
</evidence>
<dbReference type="PROSITE" id="PS51257">
    <property type="entry name" value="PROKAR_LIPOPROTEIN"/>
    <property type="match status" value="1"/>
</dbReference>
<sequence>MKKRTFIPCLNKQRKLYNFSIGSLIGCVVGIVLVGLSKGVILGLGAGGIGFALGNWISNSMYNGGFQRFLYWNLPYAKDWISRNIPESSEKEEL</sequence>
<protein>
    <recommendedName>
        <fullName evidence="4">Glycine zipper family protein</fullName>
    </recommendedName>
</protein>
<keyword evidence="1" id="KW-0812">Transmembrane</keyword>
<evidence type="ECO:0008006" key="4">
    <source>
        <dbReference type="Google" id="ProtNLM"/>
    </source>
</evidence>
<name>A0ABU5NBK1_9RICK</name>
<proteinExistence type="predicted"/>
<gene>
    <name evidence="2" type="ORF">Megvenef_00520</name>
</gene>
<dbReference type="RefSeq" id="WP_322776459.1">
    <property type="nucleotide sequence ID" value="NZ_JARJFB010000027.1"/>
</dbReference>
<evidence type="ECO:0000313" key="3">
    <source>
        <dbReference type="Proteomes" id="UP001291687"/>
    </source>
</evidence>
<keyword evidence="1" id="KW-1133">Transmembrane helix</keyword>
<keyword evidence="3" id="KW-1185">Reference proteome</keyword>
<evidence type="ECO:0000313" key="2">
    <source>
        <dbReference type="EMBL" id="MEA0970554.1"/>
    </source>
</evidence>
<feature type="transmembrane region" description="Helical" evidence="1">
    <location>
        <begin position="40"/>
        <end position="58"/>
    </location>
</feature>
<dbReference type="EMBL" id="JARJFB010000027">
    <property type="protein sequence ID" value="MEA0970554.1"/>
    <property type="molecule type" value="Genomic_DNA"/>
</dbReference>
<reference evidence="2 3" key="1">
    <citation type="submission" date="2023-03" db="EMBL/GenBank/DDBJ databases">
        <title>Host association and intracellularity evolved multiple times independently in the Rickettsiales.</title>
        <authorList>
            <person name="Castelli M."/>
            <person name="Nardi T."/>
            <person name="Gammuto L."/>
            <person name="Bellinzona G."/>
            <person name="Sabaneyeva E."/>
            <person name="Potekhin A."/>
            <person name="Serra V."/>
            <person name="Petroni G."/>
            <person name="Sassera D."/>
        </authorList>
    </citation>
    <scope>NUCLEOTIDE SEQUENCE [LARGE SCALE GENOMIC DNA]</scope>
    <source>
        <strain evidence="2 3">Sr 2-6</strain>
    </source>
</reference>
<organism evidence="2 3">
    <name type="scientific">Candidatus Megaera venefica</name>
    <dbReference type="NCBI Taxonomy" id="2055910"/>
    <lineage>
        <taxon>Bacteria</taxon>
        <taxon>Pseudomonadati</taxon>
        <taxon>Pseudomonadota</taxon>
        <taxon>Alphaproteobacteria</taxon>
        <taxon>Rickettsiales</taxon>
        <taxon>Rickettsiaceae</taxon>
        <taxon>Candidatus Megaera</taxon>
    </lineage>
</organism>
<dbReference type="Proteomes" id="UP001291687">
    <property type="component" value="Unassembled WGS sequence"/>
</dbReference>
<comment type="caution">
    <text evidence="2">The sequence shown here is derived from an EMBL/GenBank/DDBJ whole genome shotgun (WGS) entry which is preliminary data.</text>
</comment>
<keyword evidence="1" id="KW-0472">Membrane</keyword>
<feature type="transmembrane region" description="Helical" evidence="1">
    <location>
        <begin position="16"/>
        <end position="34"/>
    </location>
</feature>
<accession>A0ABU5NBK1</accession>